<dbReference type="RefSeq" id="WP_273051575.1">
    <property type="nucleotide sequence ID" value="NZ_DAITTW010000077.1"/>
</dbReference>
<dbReference type="Pfam" id="PF13845">
    <property type="entry name" value="Septum_form"/>
    <property type="match status" value="1"/>
</dbReference>
<name>A0A3D4SZ50_9CORY</name>
<feature type="region of interest" description="Disordered" evidence="1">
    <location>
        <begin position="319"/>
        <end position="340"/>
    </location>
</feature>
<dbReference type="STRING" id="863239.GCA_000213935_01343"/>
<gene>
    <name evidence="3" type="ORF">DIW82_06010</name>
</gene>
<dbReference type="EMBL" id="DQID01000161">
    <property type="protein sequence ID" value="HCT14345.1"/>
    <property type="molecule type" value="Genomic_DNA"/>
</dbReference>
<comment type="caution">
    <text evidence="3">The sequence shown here is derived from an EMBL/GenBank/DDBJ whole genome shotgun (WGS) entry which is preliminary data.</text>
</comment>
<proteinExistence type="predicted"/>
<sequence length="340" mass="36080">MSRTVPDHRTHRTRSRTLSVVLTGALIGGVGAATYAFVAPQDSSPVAQRGVEKDRKAEPVAFSTAGPGDCVTWTSQGDVATGFETVDCAAPHRFEVSTHEDLARYPTSEFGENSTPPDLDRQEQLTAELCTGPTMDYLQGRLDPQGRYTIAPILPPAAAWAKGDRTMLCGVMSPDADGAAQETTGRVAGADQSRAAAPDTCQRATGDTVSDVPCDQPHSWQVTSVVNLGENFPDAWPSIDDQNKYLNDLCTSAAVRYLGGKGDGSDGDDDGLYRSTLTPFWTTLQQESWDAGSRTVNCALTKSRPGDAGGGFADLAGDVRSGFTIDGNPPAEQPPRNPKK</sequence>
<evidence type="ECO:0000256" key="1">
    <source>
        <dbReference type="SAM" id="MobiDB-lite"/>
    </source>
</evidence>
<evidence type="ECO:0000313" key="4">
    <source>
        <dbReference type="Proteomes" id="UP000261739"/>
    </source>
</evidence>
<protein>
    <recommendedName>
        <fullName evidence="2">Septum formation-related domain-containing protein</fullName>
    </recommendedName>
</protein>
<organism evidence="3 4">
    <name type="scientific">Corynebacterium nuruki</name>
    <dbReference type="NCBI Taxonomy" id="1032851"/>
    <lineage>
        <taxon>Bacteria</taxon>
        <taxon>Bacillati</taxon>
        <taxon>Actinomycetota</taxon>
        <taxon>Actinomycetes</taxon>
        <taxon>Mycobacteriales</taxon>
        <taxon>Corynebacteriaceae</taxon>
        <taxon>Corynebacterium</taxon>
    </lineage>
</organism>
<evidence type="ECO:0000259" key="2">
    <source>
        <dbReference type="Pfam" id="PF13845"/>
    </source>
</evidence>
<dbReference type="Proteomes" id="UP000261739">
    <property type="component" value="Unassembled WGS sequence"/>
</dbReference>
<dbReference type="InterPro" id="IPR026004">
    <property type="entry name" value="Septum_form"/>
</dbReference>
<feature type="compositionally biased region" description="Pro residues" evidence="1">
    <location>
        <begin position="331"/>
        <end position="340"/>
    </location>
</feature>
<accession>A0A3D4SZ50</accession>
<feature type="domain" description="Septum formation-related" evidence="2">
    <location>
        <begin position="67"/>
        <end position="298"/>
    </location>
</feature>
<reference evidence="3 4" key="1">
    <citation type="journal article" date="2018" name="Nat. Biotechnol.">
        <title>A standardized bacterial taxonomy based on genome phylogeny substantially revises the tree of life.</title>
        <authorList>
            <person name="Parks D.H."/>
            <person name="Chuvochina M."/>
            <person name="Waite D.W."/>
            <person name="Rinke C."/>
            <person name="Skarshewski A."/>
            <person name="Chaumeil P.A."/>
            <person name="Hugenholtz P."/>
        </authorList>
    </citation>
    <scope>NUCLEOTIDE SEQUENCE [LARGE SCALE GENOMIC DNA]</scope>
    <source>
        <strain evidence="3">UBA11247</strain>
    </source>
</reference>
<dbReference type="AlphaFoldDB" id="A0A3D4SZ50"/>
<evidence type="ECO:0000313" key="3">
    <source>
        <dbReference type="EMBL" id="HCT14345.1"/>
    </source>
</evidence>